<feature type="region of interest" description="Disordered" evidence="7">
    <location>
        <begin position="1"/>
        <end position="33"/>
    </location>
</feature>
<comment type="caution">
    <text evidence="9">The sequence shown here is derived from an EMBL/GenBank/DDBJ whole genome shotgun (WGS) entry which is preliminary data.</text>
</comment>
<dbReference type="InterPro" id="IPR051681">
    <property type="entry name" value="Ser/Thr_Kinases-Pseudokinases"/>
</dbReference>
<feature type="binding site" evidence="6">
    <location>
        <position position="461"/>
    </location>
    <ligand>
        <name>ATP</name>
        <dbReference type="ChEBI" id="CHEBI:30616"/>
    </ligand>
</feature>
<evidence type="ECO:0000256" key="2">
    <source>
        <dbReference type="ARBA" id="ARBA00022527"/>
    </source>
</evidence>
<dbReference type="GO" id="GO:0005524">
    <property type="term" value="F:ATP binding"/>
    <property type="evidence" value="ECO:0007669"/>
    <property type="project" value="UniProtKB-UniRule"/>
</dbReference>
<dbReference type="PROSITE" id="PS00107">
    <property type="entry name" value="PROTEIN_KINASE_ATP"/>
    <property type="match status" value="1"/>
</dbReference>
<keyword evidence="9" id="KW-0418">Kinase</keyword>
<dbReference type="SUPFAM" id="SSF56112">
    <property type="entry name" value="Protein kinase-like (PK-like)"/>
    <property type="match status" value="1"/>
</dbReference>
<dbReference type="InterPro" id="IPR001245">
    <property type="entry name" value="Ser-Thr/Tyr_kinase_cat_dom"/>
</dbReference>
<evidence type="ECO:0000313" key="10">
    <source>
        <dbReference type="Proteomes" id="UP001153069"/>
    </source>
</evidence>
<dbReference type="PRINTS" id="PR01415">
    <property type="entry name" value="ANKYRIN"/>
</dbReference>
<dbReference type="Proteomes" id="UP001153069">
    <property type="component" value="Unassembled WGS sequence"/>
</dbReference>
<feature type="compositionally biased region" description="Low complexity" evidence="7">
    <location>
        <begin position="98"/>
        <end position="111"/>
    </location>
</feature>
<dbReference type="InterPro" id="IPR011009">
    <property type="entry name" value="Kinase-like_dom_sf"/>
</dbReference>
<dbReference type="InterPro" id="IPR000719">
    <property type="entry name" value="Prot_kinase_dom"/>
</dbReference>
<evidence type="ECO:0000313" key="9">
    <source>
        <dbReference type="EMBL" id="CAB9501296.1"/>
    </source>
</evidence>
<proteinExistence type="inferred from homology"/>
<comment type="similarity">
    <text evidence="1">Belongs to the protein kinase superfamily. TKL Ser/Thr protein kinase family.</text>
</comment>
<gene>
    <name evidence="9" type="ORF">SEMRO_104_G052990.1</name>
</gene>
<feature type="domain" description="Protein kinase" evidence="8">
    <location>
        <begin position="434"/>
        <end position="733"/>
    </location>
</feature>
<name>A0A9N8H563_9STRA</name>
<organism evidence="9 10">
    <name type="scientific">Seminavis robusta</name>
    <dbReference type="NCBI Taxonomy" id="568900"/>
    <lineage>
        <taxon>Eukaryota</taxon>
        <taxon>Sar</taxon>
        <taxon>Stramenopiles</taxon>
        <taxon>Ochrophyta</taxon>
        <taxon>Bacillariophyta</taxon>
        <taxon>Bacillariophyceae</taxon>
        <taxon>Bacillariophycidae</taxon>
        <taxon>Naviculales</taxon>
        <taxon>Naviculaceae</taxon>
        <taxon>Seminavis</taxon>
    </lineage>
</organism>
<feature type="compositionally biased region" description="Polar residues" evidence="7">
    <location>
        <begin position="1"/>
        <end position="12"/>
    </location>
</feature>
<feature type="compositionally biased region" description="Pro residues" evidence="7">
    <location>
        <begin position="62"/>
        <end position="76"/>
    </location>
</feature>
<dbReference type="Pfam" id="PF07714">
    <property type="entry name" value="PK_Tyr_Ser-Thr"/>
    <property type="match status" value="1"/>
</dbReference>
<feature type="repeat" description="ANK" evidence="5">
    <location>
        <begin position="338"/>
        <end position="370"/>
    </location>
</feature>
<dbReference type="Gene3D" id="1.10.510.10">
    <property type="entry name" value="Transferase(Phosphotransferase) domain 1"/>
    <property type="match status" value="1"/>
</dbReference>
<dbReference type="SMART" id="SM00220">
    <property type="entry name" value="S_TKc"/>
    <property type="match status" value="1"/>
</dbReference>
<dbReference type="InterPro" id="IPR017441">
    <property type="entry name" value="Protein_kinase_ATP_BS"/>
</dbReference>
<dbReference type="CDD" id="cd13999">
    <property type="entry name" value="STKc_MAP3K-like"/>
    <property type="match status" value="1"/>
</dbReference>
<dbReference type="PROSITE" id="PS50088">
    <property type="entry name" value="ANK_REPEAT"/>
    <property type="match status" value="2"/>
</dbReference>
<dbReference type="PROSITE" id="PS50011">
    <property type="entry name" value="PROTEIN_KINASE_DOM"/>
    <property type="match status" value="1"/>
</dbReference>
<keyword evidence="3 6" id="KW-0547">Nucleotide-binding</keyword>
<keyword evidence="9" id="KW-0808">Transferase</keyword>
<dbReference type="Pfam" id="PF12796">
    <property type="entry name" value="Ank_2"/>
    <property type="match status" value="2"/>
</dbReference>
<accession>A0A9N8H563</accession>
<dbReference type="AlphaFoldDB" id="A0A9N8H563"/>
<keyword evidence="2" id="KW-0723">Serine/threonine-protein kinase</keyword>
<evidence type="ECO:0000256" key="5">
    <source>
        <dbReference type="PROSITE-ProRule" id="PRU00023"/>
    </source>
</evidence>
<dbReference type="SMART" id="SM00248">
    <property type="entry name" value="ANK"/>
    <property type="match status" value="5"/>
</dbReference>
<dbReference type="OrthoDB" id="4062651at2759"/>
<dbReference type="PANTHER" id="PTHR44329:SF140">
    <property type="entry name" value="INACTIVE PROTEIN TYROSINE KINASE PTKL"/>
    <property type="match status" value="1"/>
</dbReference>
<dbReference type="PROSITE" id="PS50297">
    <property type="entry name" value="ANK_REP_REGION"/>
    <property type="match status" value="2"/>
</dbReference>
<dbReference type="InterPro" id="IPR008271">
    <property type="entry name" value="Ser/Thr_kinase_AS"/>
</dbReference>
<evidence type="ECO:0000256" key="3">
    <source>
        <dbReference type="ARBA" id="ARBA00022741"/>
    </source>
</evidence>
<evidence type="ECO:0000259" key="8">
    <source>
        <dbReference type="PROSITE" id="PS50011"/>
    </source>
</evidence>
<protein>
    <submittedName>
        <fullName evidence="9">Mitogen-activated protein kinase HOG1</fullName>
    </submittedName>
</protein>
<feature type="repeat" description="ANK" evidence="5">
    <location>
        <begin position="234"/>
        <end position="267"/>
    </location>
</feature>
<dbReference type="PROSITE" id="PS00108">
    <property type="entry name" value="PROTEIN_KINASE_ST"/>
    <property type="match status" value="1"/>
</dbReference>
<evidence type="ECO:0000256" key="4">
    <source>
        <dbReference type="ARBA" id="ARBA00022840"/>
    </source>
</evidence>
<dbReference type="Gene3D" id="1.25.40.20">
    <property type="entry name" value="Ankyrin repeat-containing domain"/>
    <property type="match status" value="2"/>
</dbReference>
<sequence>MDVSIEVSNGSMPPQKAEETTSNNTGINIPKNQDENETMALQAAFRRPFVVAVEEDDEDIIPGPPLPFSNQPPPESPSNSRRTSALTKLFGGGGKGGSSSNTTYRLSSSSSGKQQLALMKQEQSLHNNNNNNNHHHGVHRRVQSLQLPIPAPANSPNTRSLNFETQQQGELDISLTEHRVKGNGILASRADLNLAPEEFAAGCNLLQAAAAGHLQRVQELLQKRPHQVNFRDYDRRTALHVAASEGHLQICQYLVLTQHAKINRSDRWGGSPLDDAHRHRHREVVLFLRQQGAITGSGNQSTILITAAAEGDVDEVQMLLTAAGAKTVNAIVSKGDYDKRTPLHLAASEGHAQIVLLLCNAGANVNAEDRWGSRPLDDAVKAEQKECANILQSHGAKQAPQLLARMQSSYLGDSIDTSQTRREQDNLKVDFEELEMVDRIGSGAFGEIFKCRWRGTMVAAKCIKSAKIRQDWVNKRALESIEEGADVDEAMRIMDEAAMDCDQKEEALMDFRQEISVLKSLRHPHIVLLLAFSTTENYEVMISELMECSLLDVFKAHQVHGTRLAKKSAISYALQLARGMNYLHTCKPPVIHRDLKPANLLLDHTGVLKISDFGLAKVRPDPKKMEQKGRFMTGETGSYRFMAPEVFRHEDYNETVDVYSYAMILHYLLDGRPPWPTLNGLEAVRRASEEGDRPIIPRNWDQRLTTLLMECWDENSSARPPFKTILQSLDTYSRDVFHNDDITKSARRADTGCNCTIM</sequence>
<feature type="region of interest" description="Disordered" evidence="7">
    <location>
        <begin position="54"/>
        <end position="115"/>
    </location>
</feature>
<keyword evidence="4 6" id="KW-0067">ATP-binding</keyword>
<reference evidence="9" key="1">
    <citation type="submission" date="2020-06" db="EMBL/GenBank/DDBJ databases">
        <authorList>
            <consortium name="Plant Systems Biology data submission"/>
        </authorList>
    </citation>
    <scope>NUCLEOTIDE SEQUENCE</scope>
    <source>
        <strain evidence="9">D6</strain>
    </source>
</reference>
<evidence type="ECO:0000256" key="6">
    <source>
        <dbReference type="PROSITE-ProRule" id="PRU10141"/>
    </source>
</evidence>
<evidence type="ECO:0000256" key="1">
    <source>
        <dbReference type="ARBA" id="ARBA00005843"/>
    </source>
</evidence>
<keyword evidence="10" id="KW-1185">Reference proteome</keyword>
<keyword evidence="5" id="KW-0040">ANK repeat</keyword>
<dbReference type="SUPFAM" id="SSF48403">
    <property type="entry name" value="Ankyrin repeat"/>
    <property type="match status" value="1"/>
</dbReference>
<feature type="compositionally biased region" description="Polar residues" evidence="7">
    <location>
        <begin position="20"/>
        <end position="31"/>
    </location>
</feature>
<dbReference type="InterPro" id="IPR002110">
    <property type="entry name" value="Ankyrin_rpt"/>
</dbReference>
<evidence type="ECO:0000256" key="7">
    <source>
        <dbReference type="SAM" id="MobiDB-lite"/>
    </source>
</evidence>
<dbReference type="InterPro" id="IPR036770">
    <property type="entry name" value="Ankyrin_rpt-contain_sf"/>
</dbReference>
<dbReference type="GO" id="GO:0004674">
    <property type="term" value="F:protein serine/threonine kinase activity"/>
    <property type="evidence" value="ECO:0007669"/>
    <property type="project" value="UniProtKB-KW"/>
</dbReference>
<dbReference type="Gene3D" id="3.30.200.20">
    <property type="entry name" value="Phosphorylase Kinase, domain 1"/>
    <property type="match status" value="1"/>
</dbReference>
<dbReference type="EMBL" id="CAICTM010000103">
    <property type="protein sequence ID" value="CAB9501296.1"/>
    <property type="molecule type" value="Genomic_DNA"/>
</dbReference>
<dbReference type="PANTHER" id="PTHR44329">
    <property type="entry name" value="SERINE/THREONINE-PROTEIN KINASE TNNI3K-RELATED"/>
    <property type="match status" value="1"/>
</dbReference>